<name>A0A6A7AMA3_9PLEO</name>
<keyword evidence="2" id="KW-1185">Reference proteome</keyword>
<protein>
    <submittedName>
        <fullName evidence="1">Uncharacterized protein</fullName>
    </submittedName>
</protein>
<dbReference type="Proteomes" id="UP000799423">
    <property type="component" value="Unassembled WGS sequence"/>
</dbReference>
<dbReference type="EMBL" id="MU006392">
    <property type="protein sequence ID" value="KAF2844286.1"/>
    <property type="molecule type" value="Genomic_DNA"/>
</dbReference>
<proteinExistence type="predicted"/>
<evidence type="ECO:0000313" key="2">
    <source>
        <dbReference type="Proteomes" id="UP000799423"/>
    </source>
</evidence>
<reference evidence="1" key="1">
    <citation type="submission" date="2020-01" db="EMBL/GenBank/DDBJ databases">
        <authorList>
            <consortium name="DOE Joint Genome Institute"/>
            <person name="Haridas S."/>
            <person name="Albert R."/>
            <person name="Binder M."/>
            <person name="Bloem J."/>
            <person name="Labutti K."/>
            <person name="Salamov A."/>
            <person name="Andreopoulos B."/>
            <person name="Baker S.E."/>
            <person name="Barry K."/>
            <person name="Bills G."/>
            <person name="Bluhm B.H."/>
            <person name="Cannon C."/>
            <person name="Castanera R."/>
            <person name="Culley D.E."/>
            <person name="Daum C."/>
            <person name="Ezra D."/>
            <person name="Gonzalez J.B."/>
            <person name="Henrissat B."/>
            <person name="Kuo A."/>
            <person name="Liang C."/>
            <person name="Lipzen A."/>
            <person name="Lutzoni F."/>
            <person name="Magnuson J."/>
            <person name="Mondo S."/>
            <person name="Nolan M."/>
            <person name="Ohm R."/>
            <person name="Pangilinan J."/>
            <person name="Park H.-J."/>
            <person name="Ramirez L."/>
            <person name="Alfaro M."/>
            <person name="Sun H."/>
            <person name="Tritt A."/>
            <person name="Yoshinaga Y."/>
            <person name="Zwiers L.-H."/>
            <person name="Turgeon B.G."/>
            <person name="Goodwin S.B."/>
            <person name="Spatafora J.W."/>
            <person name="Crous P.W."/>
            <person name="Grigoriev I.V."/>
        </authorList>
    </citation>
    <scope>NUCLEOTIDE SEQUENCE</scope>
    <source>
        <strain evidence="1">IPT5</strain>
    </source>
</reference>
<dbReference type="AlphaFoldDB" id="A0A6A7AMA3"/>
<gene>
    <name evidence="1" type="ORF">T440DRAFT_27537</name>
</gene>
<evidence type="ECO:0000313" key="1">
    <source>
        <dbReference type="EMBL" id="KAF2844286.1"/>
    </source>
</evidence>
<accession>A0A6A7AMA3</accession>
<sequence>MRAALIPGCPRPHCLVRVMGPLLWAMQTSFRARIAEQRMTVLHAHVAMMSILCLSLRAKPPPGLQLEQQVASSRQC</sequence>
<organism evidence="1 2">
    <name type="scientific">Plenodomus tracheiphilus IPT5</name>
    <dbReference type="NCBI Taxonomy" id="1408161"/>
    <lineage>
        <taxon>Eukaryota</taxon>
        <taxon>Fungi</taxon>
        <taxon>Dikarya</taxon>
        <taxon>Ascomycota</taxon>
        <taxon>Pezizomycotina</taxon>
        <taxon>Dothideomycetes</taxon>
        <taxon>Pleosporomycetidae</taxon>
        <taxon>Pleosporales</taxon>
        <taxon>Pleosporineae</taxon>
        <taxon>Leptosphaeriaceae</taxon>
        <taxon>Plenodomus</taxon>
    </lineage>
</organism>